<name>A0A6I9YRB9_9SAUR</name>
<dbReference type="GO" id="GO:0005634">
    <property type="term" value="C:nucleus"/>
    <property type="evidence" value="ECO:0007669"/>
    <property type="project" value="UniProtKB-SubCell"/>
</dbReference>
<dbReference type="PANTHER" id="PTHR10985">
    <property type="entry name" value="BASIC HELIX-LOOP-HELIX TRANSCRIPTION FACTOR, HES-RELATED"/>
    <property type="match status" value="1"/>
</dbReference>
<dbReference type="Gene3D" id="6.10.250.980">
    <property type="match status" value="1"/>
</dbReference>
<accession>A0A6I9YRB9</accession>
<evidence type="ECO:0000256" key="3">
    <source>
        <dbReference type="ARBA" id="ARBA00023163"/>
    </source>
</evidence>
<evidence type="ECO:0000256" key="2">
    <source>
        <dbReference type="ARBA" id="ARBA00023015"/>
    </source>
</evidence>
<dbReference type="Proteomes" id="UP000504617">
    <property type="component" value="Unplaced"/>
</dbReference>
<dbReference type="PROSITE" id="PS51054">
    <property type="entry name" value="ORANGE"/>
    <property type="match status" value="1"/>
</dbReference>
<dbReference type="SUPFAM" id="SSF158457">
    <property type="entry name" value="Orange domain-like"/>
    <property type="match status" value="1"/>
</dbReference>
<evidence type="ECO:0000259" key="6">
    <source>
        <dbReference type="PROSITE" id="PS51054"/>
    </source>
</evidence>
<proteinExistence type="predicted"/>
<protein>
    <submittedName>
        <fullName evidence="8">Class E basic helix-loop-helix protein 41-like</fullName>
    </submittedName>
</protein>
<dbReference type="Pfam" id="PF07527">
    <property type="entry name" value="Hairy_orange"/>
    <property type="match status" value="1"/>
</dbReference>
<sequence length="227" mass="24953">MNCELYVLITPIVLGHAFFSGDRSLKSPPQSADLEAFHSGFQMCTKEVLRYLSPPERWTSREPRCAQLLGHLHSMCRRFLPGSPLFTPRAQGRCCSPQDGPQQLPPDQRPGGTLKQEPPQPNCVPVIQRTQNWGRGAATHQLPPSGPEQAGEPDTDTDSGYGGEGEGKKTPQGGLRVKREPADVELEVKKVKMAPAIMEAKTPSDQPFPTLLLWHSSNVRIVFVLVA</sequence>
<keyword evidence="4" id="KW-0539">Nucleus</keyword>
<evidence type="ECO:0000256" key="5">
    <source>
        <dbReference type="SAM" id="MobiDB-lite"/>
    </source>
</evidence>
<evidence type="ECO:0000313" key="8">
    <source>
        <dbReference type="RefSeq" id="XP_013926847.1"/>
    </source>
</evidence>
<feature type="region of interest" description="Disordered" evidence="5">
    <location>
        <begin position="90"/>
        <end position="181"/>
    </location>
</feature>
<dbReference type="RefSeq" id="XP_013926847.1">
    <property type="nucleotide sequence ID" value="XM_014071372.1"/>
</dbReference>
<dbReference type="GO" id="GO:0006355">
    <property type="term" value="P:regulation of DNA-templated transcription"/>
    <property type="evidence" value="ECO:0007669"/>
    <property type="project" value="InterPro"/>
</dbReference>
<comment type="subcellular location">
    <subcellularLocation>
        <location evidence="1">Nucleus</location>
    </subcellularLocation>
</comment>
<dbReference type="AlphaFoldDB" id="A0A6I9YRB9"/>
<dbReference type="KEGG" id="tsr:106552962"/>
<dbReference type="SMART" id="SM00511">
    <property type="entry name" value="ORANGE"/>
    <property type="match status" value="1"/>
</dbReference>
<gene>
    <name evidence="8" type="primary">LOC106552962</name>
</gene>
<keyword evidence="7" id="KW-1185">Reference proteome</keyword>
<evidence type="ECO:0000256" key="1">
    <source>
        <dbReference type="ARBA" id="ARBA00004123"/>
    </source>
</evidence>
<dbReference type="InterPro" id="IPR003650">
    <property type="entry name" value="Orange_dom"/>
</dbReference>
<dbReference type="InterPro" id="IPR050370">
    <property type="entry name" value="HES_HEY"/>
</dbReference>
<dbReference type="GO" id="GO:0003677">
    <property type="term" value="F:DNA binding"/>
    <property type="evidence" value="ECO:0007669"/>
    <property type="project" value="InterPro"/>
</dbReference>
<feature type="domain" description="Orange" evidence="6">
    <location>
        <begin position="37"/>
        <end position="72"/>
    </location>
</feature>
<keyword evidence="2" id="KW-0805">Transcription regulation</keyword>
<evidence type="ECO:0000256" key="4">
    <source>
        <dbReference type="ARBA" id="ARBA00023242"/>
    </source>
</evidence>
<reference evidence="8" key="1">
    <citation type="submission" date="2025-08" db="UniProtKB">
        <authorList>
            <consortium name="RefSeq"/>
        </authorList>
    </citation>
    <scope>IDENTIFICATION</scope>
    <source>
        <tissue evidence="8">Skeletal muscle</tissue>
    </source>
</reference>
<evidence type="ECO:0000313" key="7">
    <source>
        <dbReference type="Proteomes" id="UP000504617"/>
    </source>
</evidence>
<keyword evidence="3" id="KW-0804">Transcription</keyword>
<organism evidence="7 8">
    <name type="scientific">Thamnophis sirtalis</name>
    <dbReference type="NCBI Taxonomy" id="35019"/>
    <lineage>
        <taxon>Eukaryota</taxon>
        <taxon>Metazoa</taxon>
        <taxon>Chordata</taxon>
        <taxon>Craniata</taxon>
        <taxon>Vertebrata</taxon>
        <taxon>Euteleostomi</taxon>
        <taxon>Lepidosauria</taxon>
        <taxon>Squamata</taxon>
        <taxon>Bifurcata</taxon>
        <taxon>Unidentata</taxon>
        <taxon>Episquamata</taxon>
        <taxon>Toxicofera</taxon>
        <taxon>Serpentes</taxon>
        <taxon>Colubroidea</taxon>
        <taxon>Colubridae</taxon>
        <taxon>Natricinae</taxon>
        <taxon>Thamnophis</taxon>
    </lineage>
</organism>
<dbReference type="GeneID" id="106552962"/>
<dbReference type="OrthoDB" id="690068at2759"/>